<feature type="transmembrane region" description="Helical" evidence="1">
    <location>
        <begin position="25"/>
        <end position="48"/>
    </location>
</feature>
<dbReference type="Proteomes" id="UP000177876">
    <property type="component" value="Unassembled WGS sequence"/>
</dbReference>
<keyword evidence="1" id="KW-0472">Membrane</keyword>
<organism evidence="2 3">
    <name type="scientific">Candidatus Solincola sediminis</name>
    <dbReference type="NCBI Taxonomy" id="1797199"/>
    <lineage>
        <taxon>Bacteria</taxon>
        <taxon>Bacillati</taxon>
        <taxon>Actinomycetota</taxon>
        <taxon>Candidatus Geothermincolia</taxon>
        <taxon>Candidatus Geothermincolales</taxon>
        <taxon>Candidatus Geothermincolaceae</taxon>
        <taxon>Candidatus Solincola</taxon>
    </lineage>
</organism>
<protein>
    <submittedName>
        <fullName evidence="2">Uncharacterized protein</fullName>
    </submittedName>
</protein>
<feature type="transmembrane region" description="Helical" evidence="1">
    <location>
        <begin position="68"/>
        <end position="89"/>
    </location>
</feature>
<evidence type="ECO:0000313" key="3">
    <source>
        <dbReference type="Proteomes" id="UP000177876"/>
    </source>
</evidence>
<evidence type="ECO:0000256" key="1">
    <source>
        <dbReference type="SAM" id="Phobius"/>
    </source>
</evidence>
<reference evidence="2 3" key="1">
    <citation type="journal article" date="2016" name="Nat. Commun.">
        <title>Thousands of microbial genomes shed light on interconnected biogeochemical processes in an aquifer system.</title>
        <authorList>
            <person name="Anantharaman K."/>
            <person name="Brown C.T."/>
            <person name="Hug L.A."/>
            <person name="Sharon I."/>
            <person name="Castelle C.J."/>
            <person name="Probst A.J."/>
            <person name="Thomas B.C."/>
            <person name="Singh A."/>
            <person name="Wilkins M.J."/>
            <person name="Karaoz U."/>
            <person name="Brodie E.L."/>
            <person name="Williams K.H."/>
            <person name="Hubbard S.S."/>
            <person name="Banfield J.F."/>
        </authorList>
    </citation>
    <scope>NUCLEOTIDE SEQUENCE [LARGE SCALE GENOMIC DNA]</scope>
</reference>
<feature type="transmembrane region" description="Helical" evidence="1">
    <location>
        <begin position="157"/>
        <end position="185"/>
    </location>
</feature>
<evidence type="ECO:0000313" key="2">
    <source>
        <dbReference type="EMBL" id="OFW56186.1"/>
    </source>
</evidence>
<comment type="caution">
    <text evidence="2">The sequence shown here is derived from an EMBL/GenBank/DDBJ whole genome shotgun (WGS) entry which is preliminary data.</text>
</comment>
<dbReference type="EMBL" id="MELK01000048">
    <property type="protein sequence ID" value="OFW56186.1"/>
    <property type="molecule type" value="Genomic_DNA"/>
</dbReference>
<gene>
    <name evidence="2" type="ORF">A2Y75_03445</name>
</gene>
<feature type="transmembrane region" description="Helical" evidence="1">
    <location>
        <begin position="216"/>
        <end position="238"/>
    </location>
</feature>
<keyword evidence="1" id="KW-1133">Transmembrane helix</keyword>
<dbReference type="AlphaFoldDB" id="A0A1F2WH90"/>
<dbReference type="STRING" id="1797197.A2Y75_03445"/>
<proteinExistence type="predicted"/>
<feature type="transmembrane region" description="Helical" evidence="1">
    <location>
        <begin position="118"/>
        <end position="145"/>
    </location>
</feature>
<accession>A0A1F2WH90</accession>
<keyword evidence="1" id="KW-0812">Transmembrane</keyword>
<feature type="transmembrane region" description="Helical" evidence="1">
    <location>
        <begin position="258"/>
        <end position="277"/>
    </location>
</feature>
<sequence length="325" mass="37065">MEPQTDHTGPEFKQAIRLALSERRLWPAAFLSALAFTEAWWILFGWGPERFGRRAANTIHLPRGIEDIILFITVATAAFIILRAVGYLGEMVLIRQVGSNSREIPSFGKTVAESQKRYVPFAVTFLPWDALRIAVIYLPAIFIPVWERLDPGYNHFILYFLVLITWSLLLLAVYVVGGLLAMLAVRSSTLKEKDFRKAWREAWVLFRTYPSKSFTIWFQAVLADVFFLLLAWPLSALIPWAVNQFVHGIGFAPLRSLIYFIEYALLVVGFLVGQIAVQCYKSSLWTISFAGFRREVLVQEEQAVAARRKASFEPPIDFMPPEALT</sequence>
<name>A0A1F2WH90_9ACTN</name>